<dbReference type="GO" id="GO:0005524">
    <property type="term" value="F:ATP binding"/>
    <property type="evidence" value="ECO:0007669"/>
    <property type="project" value="UniProtKB-KW"/>
</dbReference>
<evidence type="ECO:0000256" key="4">
    <source>
        <dbReference type="ARBA" id="ARBA00022840"/>
    </source>
</evidence>
<keyword evidence="2" id="KW-1003">Cell membrane</keyword>
<dbReference type="InterPro" id="IPR013611">
    <property type="entry name" value="Transp-assoc_OB_typ2"/>
</dbReference>
<protein>
    <submittedName>
        <fullName evidence="6">ABC transporter ATP-binding protein</fullName>
    </submittedName>
</protein>
<dbReference type="Gene3D" id="3.40.50.300">
    <property type="entry name" value="P-loop containing nucleotide triphosphate hydrolases"/>
    <property type="match status" value="1"/>
</dbReference>
<evidence type="ECO:0000256" key="3">
    <source>
        <dbReference type="ARBA" id="ARBA00022741"/>
    </source>
</evidence>
<evidence type="ECO:0000256" key="1">
    <source>
        <dbReference type="ARBA" id="ARBA00022448"/>
    </source>
</evidence>
<dbReference type="SUPFAM" id="SSF52540">
    <property type="entry name" value="P-loop containing nucleoside triphosphate hydrolases"/>
    <property type="match status" value="1"/>
</dbReference>
<dbReference type="InterPro" id="IPR008995">
    <property type="entry name" value="Mo/tungstate-bd_C_term_dom"/>
</dbReference>
<organism evidence="6 7">
    <name type="scientific">Herbaspirillum lusitanum</name>
    <dbReference type="NCBI Taxonomy" id="213312"/>
    <lineage>
        <taxon>Bacteria</taxon>
        <taxon>Pseudomonadati</taxon>
        <taxon>Pseudomonadota</taxon>
        <taxon>Betaproteobacteria</taxon>
        <taxon>Burkholderiales</taxon>
        <taxon>Oxalobacteraceae</taxon>
        <taxon>Herbaspirillum</taxon>
    </lineage>
</organism>
<evidence type="ECO:0000259" key="5">
    <source>
        <dbReference type="PROSITE" id="PS50893"/>
    </source>
</evidence>
<keyword evidence="4 6" id="KW-0067">ATP-binding</keyword>
<evidence type="ECO:0000313" key="6">
    <source>
        <dbReference type="EMBL" id="MFL9924421.1"/>
    </source>
</evidence>
<proteinExistence type="predicted"/>
<sequence>MKNAVSIQLQHCGKTYPNGAQALQPLNLEIAPGETLVLLGPSGCGKTTTLRMIAGLEFPDAGGRVMFGDEDVTALPIEKRGVGMVFQNYALFPNMTVGENIAYGLKIRKVAPAERLQRIETLLEMVHLQGLGHRRVDQLSGGQKQRVALARALAVEPRVLLLDEPLTALDAKLREAVRADLNRLLRKLGITAIYVTHDQGEAMALGDRIVVMERGKIAQIGTPQEIYFQPASPFVADFIGTMNRISGPLREGYLYIGNGRLAFPAAPQRAPEISAPVTAMFRPEDVEVFDAQEAGAFSGSDVQGRVLDSFFLGDRTRFVIELYGNQTVIAETARRGNWHAGQTVALRIAPHALLNCLSSDDGMSTHATAQVTA</sequence>
<evidence type="ECO:0000256" key="2">
    <source>
        <dbReference type="ARBA" id="ARBA00022475"/>
    </source>
</evidence>
<dbReference type="Pfam" id="PF00005">
    <property type="entry name" value="ABC_tran"/>
    <property type="match status" value="1"/>
</dbReference>
<dbReference type="InterPro" id="IPR050093">
    <property type="entry name" value="ABC_SmlMolc_Importer"/>
</dbReference>
<dbReference type="RefSeq" id="WP_408157069.1">
    <property type="nucleotide sequence ID" value="NZ_JAQQFM010000004.1"/>
</dbReference>
<dbReference type="InterPro" id="IPR017871">
    <property type="entry name" value="ABC_transporter-like_CS"/>
</dbReference>
<dbReference type="Pfam" id="PF08402">
    <property type="entry name" value="TOBE_2"/>
    <property type="match status" value="1"/>
</dbReference>
<keyword evidence="7" id="KW-1185">Reference proteome</keyword>
<dbReference type="InterPro" id="IPR003593">
    <property type="entry name" value="AAA+_ATPase"/>
</dbReference>
<comment type="caution">
    <text evidence="6">The sequence shown here is derived from an EMBL/GenBank/DDBJ whole genome shotgun (WGS) entry which is preliminary data.</text>
</comment>
<keyword evidence="2" id="KW-0472">Membrane</keyword>
<dbReference type="PROSITE" id="PS50893">
    <property type="entry name" value="ABC_TRANSPORTER_2"/>
    <property type="match status" value="1"/>
</dbReference>
<dbReference type="SMART" id="SM00382">
    <property type="entry name" value="AAA"/>
    <property type="match status" value="1"/>
</dbReference>
<reference evidence="6 7" key="1">
    <citation type="journal article" date="2024" name="Chem. Sci.">
        <title>Discovery of megapolipeptins by genome mining of a Burkholderiales bacteria collection.</title>
        <authorList>
            <person name="Paulo B.S."/>
            <person name="Recchia M.J.J."/>
            <person name="Lee S."/>
            <person name="Fergusson C.H."/>
            <person name="Romanowski S.B."/>
            <person name="Hernandez A."/>
            <person name="Krull N."/>
            <person name="Liu D.Y."/>
            <person name="Cavanagh H."/>
            <person name="Bos A."/>
            <person name="Gray C.A."/>
            <person name="Murphy B.T."/>
            <person name="Linington R.G."/>
            <person name="Eustaquio A.S."/>
        </authorList>
    </citation>
    <scope>NUCLEOTIDE SEQUENCE [LARGE SCALE GENOMIC DNA]</scope>
    <source>
        <strain evidence="6 7">RL21-008-BIB-A</strain>
    </source>
</reference>
<dbReference type="EMBL" id="JAQQFM010000004">
    <property type="protein sequence ID" value="MFL9924421.1"/>
    <property type="molecule type" value="Genomic_DNA"/>
</dbReference>
<dbReference type="InterPro" id="IPR027417">
    <property type="entry name" value="P-loop_NTPase"/>
</dbReference>
<gene>
    <name evidence="6" type="ORF">PQR62_09100</name>
</gene>
<dbReference type="PANTHER" id="PTHR42781:SF4">
    <property type="entry name" value="SPERMIDINE_PUTRESCINE IMPORT ATP-BINDING PROTEIN POTA"/>
    <property type="match status" value="1"/>
</dbReference>
<dbReference type="SUPFAM" id="SSF50331">
    <property type="entry name" value="MOP-like"/>
    <property type="match status" value="1"/>
</dbReference>
<name>A0ABW9A7K7_9BURK</name>
<dbReference type="Gene3D" id="2.40.50.100">
    <property type="match status" value="1"/>
</dbReference>
<evidence type="ECO:0000313" key="7">
    <source>
        <dbReference type="Proteomes" id="UP001629246"/>
    </source>
</evidence>
<accession>A0ABW9A7K7</accession>
<dbReference type="InterPro" id="IPR003439">
    <property type="entry name" value="ABC_transporter-like_ATP-bd"/>
</dbReference>
<dbReference type="PROSITE" id="PS00211">
    <property type="entry name" value="ABC_TRANSPORTER_1"/>
    <property type="match status" value="1"/>
</dbReference>
<dbReference type="PANTHER" id="PTHR42781">
    <property type="entry name" value="SPERMIDINE/PUTRESCINE IMPORT ATP-BINDING PROTEIN POTA"/>
    <property type="match status" value="1"/>
</dbReference>
<keyword evidence="1" id="KW-0813">Transport</keyword>
<feature type="domain" description="ABC transporter" evidence="5">
    <location>
        <begin position="7"/>
        <end position="239"/>
    </location>
</feature>
<dbReference type="Proteomes" id="UP001629246">
    <property type="component" value="Unassembled WGS sequence"/>
</dbReference>
<keyword evidence="3" id="KW-0547">Nucleotide-binding</keyword>